<proteinExistence type="predicted"/>
<organism evidence="1 2">
    <name type="scientific">Anthostomella pinea</name>
    <dbReference type="NCBI Taxonomy" id="933095"/>
    <lineage>
        <taxon>Eukaryota</taxon>
        <taxon>Fungi</taxon>
        <taxon>Dikarya</taxon>
        <taxon>Ascomycota</taxon>
        <taxon>Pezizomycotina</taxon>
        <taxon>Sordariomycetes</taxon>
        <taxon>Xylariomycetidae</taxon>
        <taxon>Xylariales</taxon>
        <taxon>Xylariaceae</taxon>
        <taxon>Anthostomella</taxon>
    </lineage>
</organism>
<keyword evidence="2" id="KW-1185">Reference proteome</keyword>
<protein>
    <submittedName>
        <fullName evidence="1">Uu.00g026080.m01.CDS01</fullName>
    </submittedName>
</protein>
<evidence type="ECO:0000313" key="2">
    <source>
        <dbReference type="Proteomes" id="UP001295740"/>
    </source>
</evidence>
<reference evidence="1" key="1">
    <citation type="submission" date="2023-10" db="EMBL/GenBank/DDBJ databases">
        <authorList>
            <person name="Hackl T."/>
        </authorList>
    </citation>
    <scope>NUCLEOTIDE SEQUENCE</scope>
</reference>
<dbReference type="EMBL" id="CAUWAG010000003">
    <property type="protein sequence ID" value="CAJ2499755.1"/>
    <property type="molecule type" value="Genomic_DNA"/>
</dbReference>
<comment type="caution">
    <text evidence="1">The sequence shown here is derived from an EMBL/GenBank/DDBJ whole genome shotgun (WGS) entry which is preliminary data.</text>
</comment>
<sequence length="108" mass="12436">MSEQRCSVRSEAQDDTEIKRLLKQEENTVWLMTSYPPIWRRFEVPEPEDFEERLGYMMIMEAEQRLATGYRILDAQQGRSSTSISDKTAVARSLASASELSISRVNDS</sequence>
<dbReference type="Proteomes" id="UP001295740">
    <property type="component" value="Unassembled WGS sequence"/>
</dbReference>
<name>A0AAI8YCJ0_9PEZI</name>
<accession>A0AAI8YCJ0</accession>
<gene>
    <name evidence="1" type="ORF">KHLLAP_LOCUS223</name>
</gene>
<evidence type="ECO:0000313" key="1">
    <source>
        <dbReference type="EMBL" id="CAJ2499755.1"/>
    </source>
</evidence>
<dbReference type="AlphaFoldDB" id="A0AAI8YCJ0"/>